<dbReference type="Pfam" id="PF03407">
    <property type="entry name" value="Nucleotid_trans"/>
    <property type="match status" value="1"/>
</dbReference>
<keyword evidence="4" id="KW-1185">Reference proteome</keyword>
<dbReference type="RefSeq" id="WP_099274940.1">
    <property type="nucleotide sequence ID" value="NZ_CANMUC010000009.1"/>
</dbReference>
<comment type="caution">
    <text evidence="3">The sequence shown here is derived from an EMBL/GenBank/DDBJ whole genome shotgun (WGS) entry which is preliminary data.</text>
</comment>
<evidence type="ECO:0000313" key="3">
    <source>
        <dbReference type="EMBL" id="PHP28578.1"/>
    </source>
</evidence>
<gene>
    <name evidence="3" type="ORF">CJ301_05085</name>
</gene>
<organism evidence="3 4">
    <name type="scientific">Limimaricola cinnabarinus</name>
    <dbReference type="NCBI Taxonomy" id="1125964"/>
    <lineage>
        <taxon>Bacteria</taxon>
        <taxon>Pseudomonadati</taxon>
        <taxon>Pseudomonadota</taxon>
        <taxon>Alphaproteobacteria</taxon>
        <taxon>Rhodobacterales</taxon>
        <taxon>Paracoccaceae</taxon>
        <taxon>Limimaricola</taxon>
    </lineage>
</organism>
<dbReference type="EMBL" id="NQWH01000006">
    <property type="protein sequence ID" value="PHP28578.1"/>
    <property type="molecule type" value="Genomic_DNA"/>
</dbReference>
<sequence>MTASTPDRGFVFAATGHDYVTLARRAARNLKQAMPRCQVDLFTDAEIDDEIFDRVHLLEHASRRPKIEAMQRSRFERTIYLDADIAVLAPIDDVFDILDRFDLALVPSQRRNDRRNREQLPGHPVPPAFPQMNSGVMAVRRSARTDALLADWHRMVHDGTQKFDQPSLRVLLYEGTLRLHILPDEYNVMFFRPFMLNGTGFTAPRLLHEPKLHQREAGDPTRPFQLGEILAPPQIKKLAEMLDGDQTLSHYVPVTGGDPVKPTPRKTGWRTFLGNLKRRAI</sequence>
<accession>A0A2G1MIK7</accession>
<dbReference type="OrthoDB" id="181606at2"/>
<dbReference type="InterPro" id="IPR029044">
    <property type="entry name" value="Nucleotide-diphossugar_trans"/>
</dbReference>
<proteinExistence type="predicted"/>
<dbReference type="AlphaFoldDB" id="A0A2G1MIK7"/>
<dbReference type="Gene3D" id="3.90.550.10">
    <property type="entry name" value="Spore Coat Polysaccharide Biosynthesis Protein SpsA, Chain A"/>
    <property type="match status" value="1"/>
</dbReference>
<protein>
    <recommendedName>
        <fullName evidence="2">Nucleotide-diphospho-sugar transferase domain-containing protein</fullName>
    </recommendedName>
</protein>
<evidence type="ECO:0000259" key="2">
    <source>
        <dbReference type="Pfam" id="PF03407"/>
    </source>
</evidence>
<dbReference type="SUPFAM" id="SSF53448">
    <property type="entry name" value="Nucleotide-diphospho-sugar transferases"/>
    <property type="match status" value="1"/>
</dbReference>
<evidence type="ECO:0000256" key="1">
    <source>
        <dbReference type="SAM" id="MobiDB-lite"/>
    </source>
</evidence>
<feature type="domain" description="Nucleotide-diphospho-sugar transferase" evidence="2">
    <location>
        <begin position="77"/>
        <end position="191"/>
    </location>
</feature>
<feature type="region of interest" description="Disordered" evidence="1">
    <location>
        <begin position="112"/>
        <end position="132"/>
    </location>
</feature>
<name>A0A2G1MIK7_9RHOB</name>
<dbReference type="InterPro" id="IPR005069">
    <property type="entry name" value="Nucl-diP-sugar_transferase"/>
</dbReference>
<reference evidence="3 4" key="1">
    <citation type="submission" date="2017-08" db="EMBL/GenBank/DDBJ databases">
        <title>Draft Genome Sequence of Loktanella cinnabarina Strain XM1, Isolated from Coastal Surface Water.</title>
        <authorList>
            <person name="Ma R."/>
            <person name="Wang J."/>
            <person name="Wang Q."/>
            <person name="Ma Z."/>
            <person name="Li J."/>
            <person name="Chen L."/>
        </authorList>
    </citation>
    <scope>NUCLEOTIDE SEQUENCE [LARGE SCALE GENOMIC DNA]</scope>
    <source>
        <strain evidence="3 4">XM1</strain>
    </source>
</reference>
<evidence type="ECO:0000313" key="4">
    <source>
        <dbReference type="Proteomes" id="UP000221860"/>
    </source>
</evidence>
<dbReference type="Proteomes" id="UP000221860">
    <property type="component" value="Unassembled WGS sequence"/>
</dbReference>